<evidence type="ECO:0000256" key="2">
    <source>
        <dbReference type="ARBA" id="ARBA00023054"/>
    </source>
</evidence>
<dbReference type="CTD" id="36339764"/>
<dbReference type="AlphaFoldDB" id="W6UIQ6"/>
<comment type="caution">
    <text evidence="6">The sequence shown here is derived from an EMBL/GenBank/DDBJ whole genome shotgun (WGS) entry which is preliminary data.</text>
</comment>
<reference evidence="6 7" key="1">
    <citation type="journal article" date="2013" name="Nat. Genet.">
        <title>The genome of the hydatid tapeworm Echinococcus granulosus.</title>
        <authorList>
            <person name="Zheng H."/>
            <person name="Zhang W."/>
            <person name="Zhang L."/>
            <person name="Zhang Z."/>
            <person name="Li J."/>
            <person name="Lu G."/>
            <person name="Zhu Y."/>
            <person name="Wang Y."/>
            <person name="Huang Y."/>
            <person name="Liu J."/>
            <person name="Kang H."/>
            <person name="Chen J."/>
            <person name="Wang L."/>
            <person name="Chen A."/>
            <person name="Yu S."/>
            <person name="Gao Z."/>
            <person name="Jin L."/>
            <person name="Gu W."/>
            <person name="Wang Z."/>
            <person name="Zhao L."/>
            <person name="Shi B."/>
            <person name="Wen H."/>
            <person name="Lin R."/>
            <person name="Jones M.K."/>
            <person name="Brejova B."/>
            <person name="Vinar T."/>
            <person name="Zhao G."/>
            <person name="McManus D.P."/>
            <person name="Chen Z."/>
            <person name="Zhou Y."/>
            <person name="Wang S."/>
        </authorList>
    </citation>
    <scope>NUCLEOTIDE SEQUENCE [LARGE SCALE GENOMIC DNA]</scope>
</reference>
<dbReference type="EMBL" id="APAU02000024">
    <property type="protein sequence ID" value="EUB61016.1"/>
    <property type="molecule type" value="Genomic_DNA"/>
</dbReference>
<dbReference type="GO" id="GO:0090435">
    <property type="term" value="P:protein localization to nuclear envelope"/>
    <property type="evidence" value="ECO:0007669"/>
    <property type="project" value="TreeGrafter"/>
</dbReference>
<feature type="domain" description="IF rod" evidence="5">
    <location>
        <begin position="119"/>
        <end position="293"/>
    </location>
</feature>
<keyword evidence="7" id="KW-1185">Reference proteome</keyword>
<evidence type="ECO:0000313" key="7">
    <source>
        <dbReference type="Proteomes" id="UP000019149"/>
    </source>
</evidence>
<dbReference type="GeneID" id="36339764"/>
<dbReference type="PANTHER" id="PTHR45721">
    <property type="entry name" value="LAMIN DM0-RELATED"/>
    <property type="match status" value="1"/>
</dbReference>
<evidence type="ECO:0000256" key="3">
    <source>
        <dbReference type="SAM" id="Coils"/>
    </source>
</evidence>
<feature type="compositionally biased region" description="Polar residues" evidence="4">
    <location>
        <begin position="26"/>
        <end position="35"/>
    </location>
</feature>
<feature type="region of interest" description="Disordered" evidence="4">
    <location>
        <begin position="1"/>
        <end position="41"/>
    </location>
</feature>
<organism evidence="6 7">
    <name type="scientific">Echinococcus granulosus</name>
    <name type="common">Hydatid tapeworm</name>
    <dbReference type="NCBI Taxonomy" id="6210"/>
    <lineage>
        <taxon>Eukaryota</taxon>
        <taxon>Metazoa</taxon>
        <taxon>Spiralia</taxon>
        <taxon>Lophotrochozoa</taxon>
        <taxon>Platyhelminthes</taxon>
        <taxon>Cestoda</taxon>
        <taxon>Eucestoda</taxon>
        <taxon>Cyclophyllidea</taxon>
        <taxon>Taeniidae</taxon>
        <taxon>Echinococcus</taxon>
        <taxon>Echinococcus granulosus group</taxon>
    </lineage>
</organism>
<dbReference type="Proteomes" id="UP000019149">
    <property type="component" value="Unassembled WGS sequence"/>
</dbReference>
<dbReference type="GO" id="GO:0005882">
    <property type="term" value="C:intermediate filament"/>
    <property type="evidence" value="ECO:0007669"/>
    <property type="project" value="UniProtKB-KW"/>
</dbReference>
<proteinExistence type="predicted"/>
<keyword evidence="2 3" id="KW-0175">Coiled coil</keyword>
<dbReference type="GO" id="GO:0007097">
    <property type="term" value="P:nuclear migration"/>
    <property type="evidence" value="ECO:0007669"/>
    <property type="project" value="TreeGrafter"/>
</dbReference>
<evidence type="ECO:0000259" key="5">
    <source>
        <dbReference type="PROSITE" id="PS51842"/>
    </source>
</evidence>
<dbReference type="PROSITE" id="PS51842">
    <property type="entry name" value="IF_ROD_2"/>
    <property type="match status" value="1"/>
</dbReference>
<dbReference type="RefSeq" id="XP_024352212.1">
    <property type="nucleotide sequence ID" value="XM_024493298.1"/>
</dbReference>
<dbReference type="STRING" id="6210.W6UIQ6"/>
<dbReference type="KEGG" id="egl:EGR_04049"/>
<dbReference type="GO" id="GO:0031507">
    <property type="term" value="P:heterochromatin formation"/>
    <property type="evidence" value="ECO:0007669"/>
    <property type="project" value="TreeGrafter"/>
</dbReference>
<dbReference type="Pfam" id="PF00038">
    <property type="entry name" value="Filament"/>
    <property type="match status" value="1"/>
</dbReference>
<protein>
    <submittedName>
        <fullName evidence="6">Intermediate filament protein ifa-4</fullName>
    </submittedName>
</protein>
<dbReference type="GO" id="GO:0051664">
    <property type="term" value="P:nuclear pore localization"/>
    <property type="evidence" value="ECO:0007669"/>
    <property type="project" value="TreeGrafter"/>
</dbReference>
<dbReference type="GO" id="GO:0005652">
    <property type="term" value="C:nuclear lamina"/>
    <property type="evidence" value="ECO:0007669"/>
    <property type="project" value="TreeGrafter"/>
</dbReference>
<dbReference type="OrthoDB" id="6254466at2759"/>
<gene>
    <name evidence="6" type="ORF">EGR_04049</name>
</gene>
<sequence length="293" mass="32819">MAKGGSIEGEKLRGLQHHRAPHRVSSGLQITSVDPTSPRGKVDVGTAAVLVEGGTETPADEEMEEETSCFTTSQSVVITRCPGVTKHVEKEIVEQKATKVSNALQTCEVSDVIQGRAREKFELQRLNDRLSSFIERVRLLEAHNRSLAKEASNLRSNYSGDISRLRGVYNADLEQLRASLAASEDRCAHYEVRAKRAEAELNDVQQVLRAKEKQTACDQERLKTRTEQLKAAENEVQEIQQRCTSMAEERAKETCEFKRLQEQLKDACLVSFAVMRGLQQSLLQRLVLAPSNW</sequence>
<evidence type="ECO:0000313" key="6">
    <source>
        <dbReference type="EMBL" id="EUB61016.1"/>
    </source>
</evidence>
<feature type="coiled-coil region" evidence="3">
    <location>
        <begin position="123"/>
        <end position="249"/>
    </location>
</feature>
<evidence type="ECO:0000256" key="4">
    <source>
        <dbReference type="SAM" id="MobiDB-lite"/>
    </source>
</evidence>
<accession>W6UIQ6</accession>
<dbReference type="GO" id="GO:0005200">
    <property type="term" value="F:structural constituent of cytoskeleton"/>
    <property type="evidence" value="ECO:0007669"/>
    <property type="project" value="TreeGrafter"/>
</dbReference>
<evidence type="ECO:0000256" key="1">
    <source>
        <dbReference type="ARBA" id="ARBA00022754"/>
    </source>
</evidence>
<dbReference type="SUPFAM" id="SSF64593">
    <property type="entry name" value="Intermediate filament protein, coiled coil region"/>
    <property type="match status" value="1"/>
</dbReference>
<dbReference type="InterPro" id="IPR039008">
    <property type="entry name" value="IF_rod_dom"/>
</dbReference>
<keyword evidence="1" id="KW-0403">Intermediate filament</keyword>
<dbReference type="SUPFAM" id="SSF57997">
    <property type="entry name" value="Tropomyosin"/>
    <property type="match status" value="1"/>
</dbReference>
<name>W6UIQ6_ECHGR</name>
<dbReference type="PANTHER" id="PTHR45721:SF12">
    <property type="entry name" value="INTERMEDIATE FILAMENT PROTEIN IFA-1"/>
    <property type="match status" value="1"/>
</dbReference>
<dbReference type="GO" id="GO:0006998">
    <property type="term" value="P:nuclear envelope organization"/>
    <property type="evidence" value="ECO:0007669"/>
    <property type="project" value="TreeGrafter"/>
</dbReference>